<accession>A0A1Y5TWQ0</accession>
<evidence type="ECO:0000313" key="4">
    <source>
        <dbReference type="Proteomes" id="UP000193900"/>
    </source>
</evidence>
<dbReference type="OrthoDB" id="9863444at2"/>
<feature type="chain" id="PRO_5012644662" evidence="2">
    <location>
        <begin position="20"/>
        <end position="229"/>
    </location>
</feature>
<dbReference type="AlphaFoldDB" id="A0A1Y5TWQ0"/>
<evidence type="ECO:0000256" key="1">
    <source>
        <dbReference type="SAM" id="Coils"/>
    </source>
</evidence>
<feature type="signal peptide" evidence="2">
    <location>
        <begin position="1"/>
        <end position="19"/>
    </location>
</feature>
<keyword evidence="4" id="KW-1185">Reference proteome</keyword>
<feature type="coiled-coil region" evidence="1">
    <location>
        <begin position="111"/>
        <end position="170"/>
    </location>
</feature>
<name>A0A1Y5TWQ0_9RHOB</name>
<protein>
    <submittedName>
        <fullName evidence="3">Uncharacterized protein</fullName>
    </submittedName>
</protein>
<evidence type="ECO:0000256" key="2">
    <source>
        <dbReference type="SAM" id="SignalP"/>
    </source>
</evidence>
<keyword evidence="1" id="KW-0175">Coiled coil</keyword>
<dbReference type="RefSeq" id="WP_085880659.1">
    <property type="nucleotide sequence ID" value="NZ_FWFZ01000034.1"/>
</dbReference>
<dbReference type="EMBL" id="FWFZ01000034">
    <property type="protein sequence ID" value="SLN75271.1"/>
    <property type="molecule type" value="Genomic_DNA"/>
</dbReference>
<evidence type="ECO:0000313" key="3">
    <source>
        <dbReference type="EMBL" id="SLN75271.1"/>
    </source>
</evidence>
<proteinExistence type="predicted"/>
<keyword evidence="2" id="KW-0732">Signal</keyword>
<reference evidence="3 4" key="1">
    <citation type="submission" date="2017-03" db="EMBL/GenBank/DDBJ databases">
        <authorList>
            <person name="Afonso C.L."/>
            <person name="Miller P.J."/>
            <person name="Scott M.A."/>
            <person name="Spackman E."/>
            <person name="Goraichik I."/>
            <person name="Dimitrov K.M."/>
            <person name="Suarez D.L."/>
            <person name="Swayne D.E."/>
        </authorList>
    </citation>
    <scope>NUCLEOTIDE SEQUENCE [LARGE SCALE GENOMIC DNA]</scope>
    <source>
        <strain evidence="3 4">CECT 7023</strain>
    </source>
</reference>
<organism evidence="3 4">
    <name type="scientific">Roseisalinus antarcticus</name>
    <dbReference type="NCBI Taxonomy" id="254357"/>
    <lineage>
        <taxon>Bacteria</taxon>
        <taxon>Pseudomonadati</taxon>
        <taxon>Pseudomonadota</taxon>
        <taxon>Alphaproteobacteria</taxon>
        <taxon>Rhodobacterales</taxon>
        <taxon>Roseobacteraceae</taxon>
        <taxon>Roseisalinus</taxon>
    </lineage>
</organism>
<sequence length="229" mass="25261">MTFRLTLTALLLTATPLAAQEEAGAATAAATAAAPAYDVDCTDEDSVLAEMESRELQEMVAVREFCVQELVRRAEALGPNARGEEAFQEGLNQLDLEITTLKIFQADLLSGGRIDNALRRTETEIEALEEELRLQRERGSPDAEANAQRLEDMRARYTENRASMDDLKAQVDADLAGLLDNAPDIAFRIRLDGLEAAIESQEVVVTATEKLMDKMMTLRRDITEGQETN</sequence>
<gene>
    <name evidence="3" type="ORF">ROA7023_03931</name>
</gene>
<dbReference type="Proteomes" id="UP000193900">
    <property type="component" value="Unassembled WGS sequence"/>
</dbReference>